<dbReference type="Pfam" id="PF00857">
    <property type="entry name" value="Isochorismatase"/>
    <property type="match status" value="1"/>
</dbReference>
<accession>A0A109ULZ4</accession>
<dbReference type="Proteomes" id="UP000063387">
    <property type="component" value="Chromosome"/>
</dbReference>
<dbReference type="EMBL" id="CP014226">
    <property type="protein sequence ID" value="AMD01313.1"/>
    <property type="molecule type" value="Genomic_DNA"/>
</dbReference>
<dbReference type="InterPro" id="IPR000868">
    <property type="entry name" value="Isochorismatase-like_dom"/>
</dbReference>
<gene>
    <name evidence="2" type="ORF">LOKO_02253</name>
</gene>
<dbReference type="PANTHER" id="PTHR14119">
    <property type="entry name" value="HYDROLASE"/>
    <property type="match status" value="1"/>
</dbReference>
<dbReference type="InterPro" id="IPR050993">
    <property type="entry name" value="Isochorismatase_domain"/>
</dbReference>
<dbReference type="AlphaFoldDB" id="A0A109ULZ4"/>
<dbReference type="RefSeq" id="WP_066448998.1">
    <property type="nucleotide sequence ID" value="NZ_CP014226.1"/>
</dbReference>
<dbReference type="InterPro" id="IPR036380">
    <property type="entry name" value="Isochorismatase-like_sf"/>
</dbReference>
<dbReference type="STRING" id="507626.LOKO_02253"/>
<dbReference type="PATRIC" id="fig|507626.3.peg.2241"/>
<dbReference type="PANTHER" id="PTHR14119:SF3">
    <property type="entry name" value="ISOCHORISMATASE DOMAIN-CONTAINING PROTEIN 2"/>
    <property type="match status" value="1"/>
</dbReference>
<organism evidence="2 3">
    <name type="scientific">Halomonas chromatireducens</name>
    <dbReference type="NCBI Taxonomy" id="507626"/>
    <lineage>
        <taxon>Bacteria</taxon>
        <taxon>Pseudomonadati</taxon>
        <taxon>Pseudomonadota</taxon>
        <taxon>Gammaproteobacteria</taxon>
        <taxon>Oceanospirillales</taxon>
        <taxon>Halomonadaceae</taxon>
        <taxon>Halomonas</taxon>
    </lineage>
</organism>
<dbReference type="Gene3D" id="3.40.50.850">
    <property type="entry name" value="Isochorismatase-like"/>
    <property type="match status" value="1"/>
</dbReference>
<evidence type="ECO:0000313" key="3">
    <source>
        <dbReference type="Proteomes" id="UP000063387"/>
    </source>
</evidence>
<dbReference type="SUPFAM" id="SSF52499">
    <property type="entry name" value="Isochorismatase-like hydrolases"/>
    <property type="match status" value="1"/>
</dbReference>
<evidence type="ECO:0000259" key="1">
    <source>
        <dbReference type="Pfam" id="PF00857"/>
    </source>
</evidence>
<feature type="domain" description="Isochorismatase-like" evidence="1">
    <location>
        <begin position="8"/>
        <end position="157"/>
    </location>
</feature>
<protein>
    <submittedName>
        <fullName evidence="2">Isochorismatase family protein</fullName>
    </submittedName>
</protein>
<dbReference type="KEGG" id="hco:LOKO_02253"/>
<dbReference type="OrthoDB" id="9796958at2"/>
<proteinExistence type="predicted"/>
<reference evidence="2 3" key="2">
    <citation type="submission" date="2016-02" db="EMBL/GenBank/DDBJ databases">
        <authorList>
            <person name="Wen L."/>
            <person name="He K."/>
            <person name="Yang H."/>
        </authorList>
    </citation>
    <scope>NUCLEOTIDE SEQUENCE [LARGE SCALE GENOMIC DNA]</scope>
    <source>
        <strain evidence="2 3">AGD 8-3</strain>
    </source>
</reference>
<reference evidence="2 3" key="1">
    <citation type="journal article" date="2016" name="Genome Announc.">
        <title>Draft Genome Sequence of 'Halomonas chromatireducens' Strain AGD 8-3, a Haloalkaliphilic Chromate- and Selenite-Reducing Gammaproteobacterium.</title>
        <authorList>
            <person name="Sharko F.S."/>
            <person name="Shapovalova A.A."/>
            <person name="Tsygankova S.V."/>
            <person name="Komova A.V."/>
            <person name="Boulygina E.S."/>
            <person name="Teslyuk A.B."/>
            <person name="Gotovtsev P.M."/>
            <person name="Namsaraev Z.B."/>
            <person name="Khijniak T.V."/>
            <person name="Nedoluzhko A.V."/>
            <person name="Vasilov R.G."/>
        </authorList>
    </citation>
    <scope>NUCLEOTIDE SEQUENCE [LARGE SCALE GENOMIC DNA]</scope>
    <source>
        <strain evidence="2 3">AGD 8-3</strain>
    </source>
</reference>
<sequence>MRLKSEESLLLIVDLQAGLLPVVAGGEQAVAEAAWLGGVAETLSIPVWVTEQYPQGLGGSEPRLLEALREPRLWQKVHFNAHAEPDFAAALADSGRRQVVLCGSEAHICVMQTGLGLLEAGYEVYWLSEASVSRRAAEAQLARERMVRCGAVPVSADMVAYEWLHRCDDERFKDVHRRFLKPRSARPLRFF</sequence>
<name>A0A109ULZ4_9GAMM</name>
<keyword evidence="3" id="KW-1185">Reference proteome</keyword>
<evidence type="ECO:0000313" key="2">
    <source>
        <dbReference type="EMBL" id="AMD01313.1"/>
    </source>
</evidence>